<dbReference type="GO" id="GO:0016705">
    <property type="term" value="F:oxidoreductase activity, acting on paired donors, with incorporation or reduction of molecular oxygen"/>
    <property type="evidence" value="ECO:0007669"/>
    <property type="project" value="InterPro"/>
</dbReference>
<keyword evidence="6" id="KW-0560">Oxidoreductase</keyword>
<reference evidence="9 10" key="1">
    <citation type="submission" date="2019-01" db="EMBL/GenBank/DDBJ databases">
        <title>Draft genome sequence of Psathyrella aberdarensis IHI B618.</title>
        <authorList>
            <person name="Buettner E."/>
            <person name="Kellner H."/>
        </authorList>
    </citation>
    <scope>NUCLEOTIDE SEQUENCE [LARGE SCALE GENOMIC DNA]</scope>
    <source>
        <strain evidence="9 10">IHI B618</strain>
    </source>
</reference>
<dbReference type="GO" id="GO:0005506">
    <property type="term" value="F:iron ion binding"/>
    <property type="evidence" value="ECO:0007669"/>
    <property type="project" value="InterPro"/>
</dbReference>
<dbReference type="PANTHER" id="PTHR46300:SF7">
    <property type="entry name" value="P450, PUTATIVE (EUROFUNG)-RELATED"/>
    <property type="match status" value="1"/>
</dbReference>
<dbReference type="PANTHER" id="PTHR46300">
    <property type="entry name" value="P450, PUTATIVE (EUROFUNG)-RELATED-RELATED"/>
    <property type="match status" value="1"/>
</dbReference>
<evidence type="ECO:0000313" key="10">
    <source>
        <dbReference type="Proteomes" id="UP000290288"/>
    </source>
</evidence>
<evidence type="ECO:0008006" key="11">
    <source>
        <dbReference type="Google" id="ProtNLM"/>
    </source>
</evidence>
<dbReference type="GO" id="GO:0004497">
    <property type="term" value="F:monooxygenase activity"/>
    <property type="evidence" value="ECO:0007669"/>
    <property type="project" value="UniProtKB-KW"/>
</dbReference>
<evidence type="ECO:0000256" key="2">
    <source>
        <dbReference type="ARBA" id="ARBA00005179"/>
    </source>
</evidence>
<keyword evidence="8" id="KW-0503">Monooxygenase</keyword>
<evidence type="ECO:0000256" key="7">
    <source>
        <dbReference type="ARBA" id="ARBA00023004"/>
    </source>
</evidence>
<proteinExistence type="inferred from homology"/>
<keyword evidence="10" id="KW-1185">Reference proteome</keyword>
<gene>
    <name evidence="9" type="ORF">EST38_g12437</name>
</gene>
<dbReference type="InterPro" id="IPR001128">
    <property type="entry name" value="Cyt_P450"/>
</dbReference>
<evidence type="ECO:0000256" key="3">
    <source>
        <dbReference type="ARBA" id="ARBA00010617"/>
    </source>
</evidence>
<name>A0A4Q2D2E3_9AGAR</name>
<evidence type="ECO:0000313" key="9">
    <source>
        <dbReference type="EMBL" id="RXW13417.1"/>
    </source>
</evidence>
<evidence type="ECO:0000256" key="5">
    <source>
        <dbReference type="ARBA" id="ARBA00022723"/>
    </source>
</evidence>
<organism evidence="9 10">
    <name type="scientific">Candolleomyces aberdarensis</name>
    <dbReference type="NCBI Taxonomy" id="2316362"/>
    <lineage>
        <taxon>Eukaryota</taxon>
        <taxon>Fungi</taxon>
        <taxon>Dikarya</taxon>
        <taxon>Basidiomycota</taxon>
        <taxon>Agaricomycotina</taxon>
        <taxon>Agaricomycetes</taxon>
        <taxon>Agaricomycetidae</taxon>
        <taxon>Agaricales</taxon>
        <taxon>Agaricineae</taxon>
        <taxon>Psathyrellaceae</taxon>
        <taxon>Candolleomyces</taxon>
    </lineage>
</organism>
<evidence type="ECO:0000256" key="8">
    <source>
        <dbReference type="ARBA" id="ARBA00023033"/>
    </source>
</evidence>
<keyword evidence="4" id="KW-0349">Heme</keyword>
<comment type="cofactor">
    <cofactor evidence="1">
        <name>heme</name>
        <dbReference type="ChEBI" id="CHEBI:30413"/>
    </cofactor>
</comment>
<dbReference type="Gene3D" id="1.10.630.10">
    <property type="entry name" value="Cytochrome P450"/>
    <property type="match status" value="1"/>
</dbReference>
<dbReference type="InterPro" id="IPR036396">
    <property type="entry name" value="Cyt_P450_sf"/>
</dbReference>
<dbReference type="Proteomes" id="UP000290288">
    <property type="component" value="Unassembled WGS sequence"/>
</dbReference>
<sequence length="356" mass="40488">MDFAWNFGVMPYGIRWRQHRRAFHQYLNHAVVKLYHPIMHEETRSFLRKVKSQPDDIFEHLDSHAYQKISLFGTEIMRVAYGFDDIRRNGALIRNAEALVLGFLEAAVPGRLLVNMFPFLRHVPSWFPGAGFKRFLRKLSRISFRTLYQPFEEAKNDFANGKKGSYPSMAASLIDKLPEDGDVNRVEQESIARNVCGVAYVAGAETTVSLGLALLYVLASYPDVQSKAQVQIDSVVGPNRLPAVTDIQDLPYVHAIVKEVSRWFTVVPLGVAHSNSEDDEYDGFFIPKGTIIFQNNWAIMHNPDVFDKPFEFIPERYLKDGQIDPSVPDAETAAFGHGRRYALREVGWTNTYGILS</sequence>
<evidence type="ECO:0000256" key="6">
    <source>
        <dbReference type="ARBA" id="ARBA00023002"/>
    </source>
</evidence>
<keyword evidence="7" id="KW-0408">Iron</keyword>
<dbReference type="CDD" id="cd11065">
    <property type="entry name" value="CYP64-like"/>
    <property type="match status" value="1"/>
</dbReference>
<dbReference type="STRING" id="2316362.A0A4Q2D2E3"/>
<comment type="pathway">
    <text evidence="2">Secondary metabolite biosynthesis.</text>
</comment>
<dbReference type="InterPro" id="IPR050364">
    <property type="entry name" value="Cytochrome_P450_fung"/>
</dbReference>
<dbReference type="EMBL" id="SDEE01000923">
    <property type="protein sequence ID" value="RXW13417.1"/>
    <property type="molecule type" value="Genomic_DNA"/>
</dbReference>
<dbReference type="GO" id="GO:0020037">
    <property type="term" value="F:heme binding"/>
    <property type="evidence" value="ECO:0007669"/>
    <property type="project" value="InterPro"/>
</dbReference>
<keyword evidence="5" id="KW-0479">Metal-binding</keyword>
<accession>A0A4Q2D2E3</accession>
<dbReference type="Pfam" id="PF00067">
    <property type="entry name" value="p450"/>
    <property type="match status" value="1"/>
</dbReference>
<protein>
    <recommendedName>
        <fullName evidence="11">Cytochrome P450</fullName>
    </recommendedName>
</protein>
<dbReference type="AlphaFoldDB" id="A0A4Q2D2E3"/>
<evidence type="ECO:0000256" key="1">
    <source>
        <dbReference type="ARBA" id="ARBA00001971"/>
    </source>
</evidence>
<comment type="caution">
    <text evidence="9">The sequence shown here is derived from an EMBL/GenBank/DDBJ whole genome shotgun (WGS) entry which is preliminary data.</text>
</comment>
<evidence type="ECO:0000256" key="4">
    <source>
        <dbReference type="ARBA" id="ARBA00022617"/>
    </source>
</evidence>
<dbReference type="InterPro" id="IPR002401">
    <property type="entry name" value="Cyt_P450_E_grp-I"/>
</dbReference>
<comment type="similarity">
    <text evidence="3">Belongs to the cytochrome P450 family.</text>
</comment>
<dbReference type="OrthoDB" id="2789670at2759"/>
<dbReference type="SUPFAM" id="SSF48264">
    <property type="entry name" value="Cytochrome P450"/>
    <property type="match status" value="1"/>
</dbReference>
<dbReference type="PRINTS" id="PR00463">
    <property type="entry name" value="EP450I"/>
</dbReference>